<dbReference type="SUPFAM" id="SSF51735">
    <property type="entry name" value="NAD(P)-binding Rossmann-fold domains"/>
    <property type="match status" value="1"/>
</dbReference>
<dbReference type="Proteomes" id="UP000034961">
    <property type="component" value="Unassembled WGS sequence"/>
</dbReference>
<dbReference type="Gene3D" id="3.90.25.10">
    <property type="entry name" value="UDP-galactose 4-epimerase, domain 1"/>
    <property type="match status" value="1"/>
</dbReference>
<sequence length="97" mass="10715">MKLYSEIYGIETVSLRYFNVYGLRQSSSGAYASVIAKFIDFKKNSKAMTITGDGEQTRSFVHVSDVVKANINAMRSDNVGKGEVVNIGTNEMHSVNQ</sequence>
<dbReference type="AlphaFoldDB" id="A0A0G0XSQ4"/>
<dbReference type="InterPro" id="IPR001509">
    <property type="entry name" value="Epimerase_deHydtase"/>
</dbReference>
<dbReference type="PATRIC" id="fig|1618474.3.peg.1129"/>
<feature type="non-terminal residue" evidence="2">
    <location>
        <position position="97"/>
    </location>
</feature>
<comment type="caution">
    <text evidence="2">The sequence shown here is derived from an EMBL/GenBank/DDBJ whole genome shotgun (WGS) entry which is preliminary data.</text>
</comment>
<feature type="domain" description="NAD-dependent epimerase/dehydratase" evidence="1">
    <location>
        <begin position="4"/>
        <end position="88"/>
    </location>
</feature>
<organism evidence="2 3">
    <name type="scientific">Candidatus Roizmanbacteria bacterium GW2011_GWA1_41_13</name>
    <dbReference type="NCBI Taxonomy" id="1618474"/>
    <lineage>
        <taxon>Bacteria</taxon>
        <taxon>Candidatus Roizmaniibacteriota</taxon>
    </lineage>
</organism>
<protein>
    <submittedName>
        <fullName evidence="2">NAD-dependent epimerase/dehydratase</fullName>
    </submittedName>
</protein>
<dbReference type="InterPro" id="IPR036291">
    <property type="entry name" value="NAD(P)-bd_dom_sf"/>
</dbReference>
<dbReference type="Pfam" id="PF01370">
    <property type="entry name" value="Epimerase"/>
    <property type="match status" value="1"/>
</dbReference>
<dbReference type="EMBL" id="LCAN01000052">
    <property type="protein sequence ID" value="KKR90942.1"/>
    <property type="molecule type" value="Genomic_DNA"/>
</dbReference>
<dbReference type="Gene3D" id="3.40.50.720">
    <property type="entry name" value="NAD(P)-binding Rossmann-like Domain"/>
    <property type="match status" value="1"/>
</dbReference>
<reference evidence="2 3" key="1">
    <citation type="journal article" date="2015" name="Nature">
        <title>rRNA introns, odd ribosomes, and small enigmatic genomes across a large radiation of phyla.</title>
        <authorList>
            <person name="Brown C.T."/>
            <person name="Hug L.A."/>
            <person name="Thomas B.C."/>
            <person name="Sharon I."/>
            <person name="Castelle C.J."/>
            <person name="Singh A."/>
            <person name="Wilkins M.J."/>
            <person name="Williams K.H."/>
            <person name="Banfield J.F."/>
        </authorList>
    </citation>
    <scope>NUCLEOTIDE SEQUENCE [LARGE SCALE GENOMIC DNA]</scope>
</reference>
<evidence type="ECO:0000313" key="2">
    <source>
        <dbReference type="EMBL" id="KKR90942.1"/>
    </source>
</evidence>
<dbReference type="PANTHER" id="PTHR43245:SF13">
    <property type="entry name" value="UDP-D-APIOSE_UDP-D-XYLOSE SYNTHASE 2"/>
    <property type="match status" value="1"/>
</dbReference>
<dbReference type="InterPro" id="IPR050177">
    <property type="entry name" value="Lipid_A_modif_metabolic_enz"/>
</dbReference>
<gene>
    <name evidence="2" type="ORF">UU41_C0052G0008</name>
</gene>
<accession>A0A0G0XSQ4</accession>
<evidence type="ECO:0000259" key="1">
    <source>
        <dbReference type="Pfam" id="PF01370"/>
    </source>
</evidence>
<dbReference type="PANTHER" id="PTHR43245">
    <property type="entry name" value="BIFUNCTIONAL POLYMYXIN RESISTANCE PROTEIN ARNA"/>
    <property type="match status" value="1"/>
</dbReference>
<name>A0A0G0XSQ4_9BACT</name>
<proteinExistence type="predicted"/>
<evidence type="ECO:0000313" key="3">
    <source>
        <dbReference type="Proteomes" id="UP000034961"/>
    </source>
</evidence>